<dbReference type="AlphaFoldDB" id="C4Y619"/>
<proteinExistence type="predicted"/>
<dbReference type="Proteomes" id="UP000007703">
    <property type="component" value="Unassembled WGS sequence"/>
</dbReference>
<dbReference type="KEGG" id="clu:CLUG_03603"/>
<sequence length="292" mass="31896">MTHSSAWRSRNTGNEGNNRLRSLWSGQVMLLQELRSFFLGSTTNLTNQNDTLGFWVVQVQGQGVDEVCTWEWVTTHTNDQRLTQANVGGLRNGFVSQSTGSRNDTNTASLVDAGRHNTNLTLVWSNQTRTVRTNQSSLGSCLQDLGNSHHVVLRNTFSDGNSQFNLSFDGLLNSSSSNWWRNKDTCRSGTSLLNGIPDIGENWSVQVGGSSLLWVGSTYNFGAVSNGSLGVESRSLTGETLVDDLGVLVDFQVLDGGSVVSGDRGRGEATDKLLGQHCDVLLDLIFSFRAWQ</sequence>
<dbReference type="EMBL" id="CH408079">
    <property type="protein sequence ID" value="EEQ39474.1"/>
    <property type="molecule type" value="Genomic_DNA"/>
</dbReference>
<protein>
    <submittedName>
        <fullName evidence="1">Uncharacterized protein</fullName>
    </submittedName>
</protein>
<accession>C4Y619</accession>
<evidence type="ECO:0000313" key="1">
    <source>
        <dbReference type="EMBL" id="EEQ39474.1"/>
    </source>
</evidence>
<gene>
    <name evidence="1" type="ORF">CLUG_03603</name>
</gene>
<dbReference type="InParanoid" id="C4Y619"/>
<organism evidence="1 2">
    <name type="scientific">Clavispora lusitaniae (strain ATCC 42720)</name>
    <name type="common">Yeast</name>
    <name type="synonym">Candida lusitaniae</name>
    <dbReference type="NCBI Taxonomy" id="306902"/>
    <lineage>
        <taxon>Eukaryota</taxon>
        <taxon>Fungi</taxon>
        <taxon>Dikarya</taxon>
        <taxon>Ascomycota</taxon>
        <taxon>Saccharomycotina</taxon>
        <taxon>Pichiomycetes</taxon>
        <taxon>Metschnikowiaceae</taxon>
        <taxon>Clavispora</taxon>
    </lineage>
</organism>
<dbReference type="VEuPathDB" id="FungiDB:CLUG_03603"/>
<reference evidence="1 2" key="1">
    <citation type="journal article" date="2009" name="Nature">
        <title>Evolution of pathogenicity and sexual reproduction in eight Candida genomes.</title>
        <authorList>
            <person name="Butler G."/>
            <person name="Rasmussen M.D."/>
            <person name="Lin M.F."/>
            <person name="Santos M.A."/>
            <person name="Sakthikumar S."/>
            <person name="Munro C.A."/>
            <person name="Rheinbay E."/>
            <person name="Grabherr M."/>
            <person name="Forche A."/>
            <person name="Reedy J.L."/>
            <person name="Agrafioti I."/>
            <person name="Arnaud M.B."/>
            <person name="Bates S."/>
            <person name="Brown A.J."/>
            <person name="Brunke S."/>
            <person name="Costanzo M.C."/>
            <person name="Fitzpatrick D.A."/>
            <person name="de Groot P.W."/>
            <person name="Harris D."/>
            <person name="Hoyer L.L."/>
            <person name="Hube B."/>
            <person name="Klis F.M."/>
            <person name="Kodira C."/>
            <person name="Lennard N."/>
            <person name="Logue M.E."/>
            <person name="Martin R."/>
            <person name="Neiman A.M."/>
            <person name="Nikolaou E."/>
            <person name="Quail M.A."/>
            <person name="Quinn J."/>
            <person name="Santos M.C."/>
            <person name="Schmitzberger F.F."/>
            <person name="Sherlock G."/>
            <person name="Shah P."/>
            <person name="Silverstein K.A."/>
            <person name="Skrzypek M.S."/>
            <person name="Soll D."/>
            <person name="Staggs R."/>
            <person name="Stansfield I."/>
            <person name="Stumpf M.P."/>
            <person name="Sudbery P.E."/>
            <person name="Srikantha T."/>
            <person name="Zeng Q."/>
            <person name="Berman J."/>
            <person name="Berriman M."/>
            <person name="Heitman J."/>
            <person name="Gow N.A."/>
            <person name="Lorenz M.C."/>
            <person name="Birren B.W."/>
            <person name="Kellis M."/>
            <person name="Cuomo C.A."/>
        </authorList>
    </citation>
    <scope>NUCLEOTIDE SEQUENCE [LARGE SCALE GENOMIC DNA]</scope>
    <source>
        <strain evidence="1 2">ATCC 42720</strain>
    </source>
</reference>
<dbReference type="HOGENOM" id="CLU_953178_0_0_1"/>
<name>C4Y619_CLAL4</name>
<evidence type="ECO:0000313" key="2">
    <source>
        <dbReference type="Proteomes" id="UP000007703"/>
    </source>
</evidence>